<proteinExistence type="predicted"/>
<protein>
    <submittedName>
        <fullName evidence="2">Protein amnionless</fullName>
    </submittedName>
</protein>
<reference evidence="2" key="1">
    <citation type="submission" date="2022-11" db="UniProtKB">
        <authorList>
            <consortium name="WormBaseParasite"/>
        </authorList>
    </citation>
    <scope>IDENTIFICATION</scope>
</reference>
<dbReference type="Proteomes" id="UP000887580">
    <property type="component" value="Unplaced"/>
</dbReference>
<organism evidence="1 2">
    <name type="scientific">Panagrolaimus sp. PS1159</name>
    <dbReference type="NCBI Taxonomy" id="55785"/>
    <lineage>
        <taxon>Eukaryota</taxon>
        <taxon>Metazoa</taxon>
        <taxon>Ecdysozoa</taxon>
        <taxon>Nematoda</taxon>
        <taxon>Chromadorea</taxon>
        <taxon>Rhabditida</taxon>
        <taxon>Tylenchina</taxon>
        <taxon>Panagrolaimomorpha</taxon>
        <taxon>Panagrolaimoidea</taxon>
        <taxon>Panagrolaimidae</taxon>
        <taxon>Panagrolaimus</taxon>
    </lineage>
</organism>
<sequence>MEGQFIFQIGPKLENKMVIDKVEYQMPNTDIIRIQFSEICRFVECPDWKPYCTNPVKPFGHCCQVCGAIAIFYHPSMNMLNSQQIASSVAQETLPDSAGLDISRVDKTAVIPKYQISVFTENFDDFDESSFYDAAKALFDEYVFLAEIHDDEEESKDSASMFTGFEINYSLETGKIRLRPLLETLFIIGLLGAVIAVYLRHLYKTSPRFRLWLSTQDVSNRMTVAWRNAKEYTEEKVEVILRPKEPEVHAFAHYRNQPENDIDPFEAASYQASSSSNIGATHEYSSEFRNPTFVEYTPEELFETKTELLKEEIKEENLFDLNF</sequence>
<dbReference type="WBParaSite" id="PS1159_v2.g19925.t1">
    <property type="protein sequence ID" value="PS1159_v2.g19925.t1"/>
    <property type="gene ID" value="PS1159_v2.g19925"/>
</dbReference>
<evidence type="ECO:0000313" key="2">
    <source>
        <dbReference type="WBParaSite" id="PS1159_v2.g19925.t1"/>
    </source>
</evidence>
<name>A0AC35FR81_9BILA</name>
<evidence type="ECO:0000313" key="1">
    <source>
        <dbReference type="Proteomes" id="UP000887580"/>
    </source>
</evidence>
<accession>A0AC35FR81</accession>